<evidence type="ECO:0000256" key="1">
    <source>
        <dbReference type="ARBA" id="ARBA00008944"/>
    </source>
</evidence>
<accession>A0A848DK01</accession>
<dbReference type="SUPFAM" id="SSF89000">
    <property type="entry name" value="post-HMGL domain-like"/>
    <property type="match status" value="1"/>
</dbReference>
<feature type="binding site" evidence="7">
    <location>
        <begin position="17"/>
        <end position="18"/>
    </location>
    <ligand>
        <name>substrate</name>
    </ligand>
</feature>
<name>A0A848DK01_9PSEU</name>
<evidence type="ECO:0000256" key="6">
    <source>
        <dbReference type="ARBA" id="ARBA00023518"/>
    </source>
</evidence>
<keyword evidence="2 7" id="KW-0479">Metal-binding</keyword>
<dbReference type="CDD" id="cd07943">
    <property type="entry name" value="DRE_TIM_HOA"/>
    <property type="match status" value="1"/>
</dbReference>
<gene>
    <name evidence="10" type="primary">dmpG</name>
    <name evidence="10" type="ORF">HF519_15215</name>
</gene>
<evidence type="ECO:0000313" key="11">
    <source>
        <dbReference type="Proteomes" id="UP000586918"/>
    </source>
</evidence>
<evidence type="ECO:0000313" key="10">
    <source>
        <dbReference type="EMBL" id="NMH92895.1"/>
    </source>
</evidence>
<dbReference type="InterPro" id="IPR035685">
    <property type="entry name" value="DRE_TIM_HOA"/>
</dbReference>
<dbReference type="InterPro" id="IPR000891">
    <property type="entry name" value="PYR_CT"/>
</dbReference>
<evidence type="ECO:0000256" key="2">
    <source>
        <dbReference type="ARBA" id="ARBA00022723"/>
    </source>
</evidence>
<feature type="domain" description="Pyruvate carboxyltransferase" evidence="9">
    <location>
        <begin position="9"/>
        <end position="259"/>
    </location>
</feature>
<dbReference type="HAMAP" id="MF_01656">
    <property type="entry name" value="HOA"/>
    <property type="match status" value="1"/>
</dbReference>
<sequence length="345" mass="36212">MEPAAGTQVTYLDTSLRDGSHAVDHDFSPEQVRRVVAGLSASGVRYIEVGHGAGLGGSSLLQGRGSYSNTELFDAAAAVIGDSTLCTLMLPGVGVMDEVREAVEHGVGGVRVATHVTEADVAEQHLRLCRDLGLRTFGFLMMTHLAAPEVVAEQARIMEESGAEVVYLADSAGYMTEQGVRDRVAAVRAAISVEIGLHAHNNLGLSVANSLAAIDEGASFIDGSLGCLGAGAGNTPGEVFSVVTRRIGLETGIDEWRLMDVAEDEVRPLMRFPQVIDRTSLVLGYAGVYSSFLLKAKAAAARYGVDAGDILLEAGRRGAVGGQEDLLEDIAFTMAQNREVPVATA</sequence>
<keyword evidence="3 7" id="KW-0058">Aromatic hydrocarbons catabolism</keyword>
<evidence type="ECO:0000256" key="8">
    <source>
        <dbReference type="NCBIfam" id="TIGR03217"/>
    </source>
</evidence>
<dbReference type="Gene3D" id="3.20.20.70">
    <property type="entry name" value="Aldolase class I"/>
    <property type="match status" value="1"/>
</dbReference>
<dbReference type="PROSITE" id="PS50991">
    <property type="entry name" value="PYR_CT"/>
    <property type="match status" value="1"/>
</dbReference>
<dbReference type="Pfam" id="PF00682">
    <property type="entry name" value="HMGL-like"/>
    <property type="match status" value="1"/>
</dbReference>
<feature type="binding site" evidence="7">
    <location>
        <position position="198"/>
    </location>
    <ligand>
        <name>Mn(2+)</name>
        <dbReference type="ChEBI" id="CHEBI:29035"/>
    </ligand>
</feature>
<dbReference type="PANTHER" id="PTHR10277">
    <property type="entry name" value="HOMOCITRATE SYNTHASE-RELATED"/>
    <property type="match status" value="1"/>
</dbReference>
<feature type="site" description="Transition state stabilizer" evidence="7">
    <location>
        <position position="17"/>
    </location>
</feature>
<dbReference type="RefSeq" id="WP_169413601.1">
    <property type="nucleotide sequence ID" value="NZ_JAAXKZ010000051.1"/>
</dbReference>
<evidence type="ECO:0000259" key="9">
    <source>
        <dbReference type="PROSITE" id="PS50991"/>
    </source>
</evidence>
<evidence type="ECO:0000256" key="4">
    <source>
        <dbReference type="ARBA" id="ARBA00023211"/>
    </source>
</evidence>
<dbReference type="GO" id="GO:0009098">
    <property type="term" value="P:L-leucine biosynthetic process"/>
    <property type="evidence" value="ECO:0007669"/>
    <property type="project" value="TreeGrafter"/>
</dbReference>
<dbReference type="AlphaFoldDB" id="A0A848DK01"/>
<dbReference type="NCBIfam" id="NF006049">
    <property type="entry name" value="PRK08195.1"/>
    <property type="match status" value="1"/>
</dbReference>
<keyword evidence="4 7" id="KW-0464">Manganese</keyword>
<reference evidence="10 11" key="1">
    <citation type="submission" date="2020-04" db="EMBL/GenBank/DDBJ databases">
        <authorList>
            <person name="Klaysubun C."/>
            <person name="Duangmal K."/>
            <person name="Lipun K."/>
        </authorList>
    </citation>
    <scope>NUCLEOTIDE SEQUENCE [LARGE SCALE GENOMIC DNA]</scope>
    <source>
        <strain evidence="10 11">DSM 45300</strain>
    </source>
</reference>
<feature type="binding site" evidence="7">
    <location>
        <position position="171"/>
    </location>
    <ligand>
        <name>substrate</name>
    </ligand>
</feature>
<organism evidence="10 11">
    <name type="scientific">Pseudonocardia bannensis</name>
    <dbReference type="NCBI Taxonomy" id="630973"/>
    <lineage>
        <taxon>Bacteria</taxon>
        <taxon>Bacillati</taxon>
        <taxon>Actinomycetota</taxon>
        <taxon>Actinomycetes</taxon>
        <taxon>Pseudonocardiales</taxon>
        <taxon>Pseudonocardiaceae</taxon>
        <taxon>Pseudonocardia</taxon>
    </lineage>
</organism>
<dbReference type="Pfam" id="PF07836">
    <property type="entry name" value="DmpG_comm"/>
    <property type="match status" value="1"/>
</dbReference>
<feature type="binding site" evidence="7">
    <location>
        <position position="200"/>
    </location>
    <ligand>
        <name>Mn(2+)</name>
        <dbReference type="ChEBI" id="CHEBI:29035"/>
    </ligand>
</feature>
<evidence type="ECO:0000256" key="5">
    <source>
        <dbReference type="ARBA" id="ARBA00023239"/>
    </source>
</evidence>
<proteinExistence type="inferred from homology"/>
<evidence type="ECO:0000256" key="3">
    <source>
        <dbReference type="ARBA" id="ARBA00022797"/>
    </source>
</evidence>
<comment type="catalytic activity">
    <reaction evidence="6">
        <text>(S)-4-hydroxy-2-oxohexanoate = propanal + pyruvate</text>
        <dbReference type="Rhea" id="RHEA:36003"/>
        <dbReference type="ChEBI" id="CHEBI:15361"/>
        <dbReference type="ChEBI" id="CHEBI:17153"/>
        <dbReference type="ChEBI" id="CHEBI:73142"/>
        <dbReference type="EC" id="4.1.3.43"/>
    </reaction>
    <physiologicalReaction direction="left-to-right" evidence="6">
        <dbReference type="Rhea" id="RHEA:36004"/>
    </physiologicalReaction>
</comment>
<feature type="binding site" evidence="7">
    <location>
        <position position="198"/>
    </location>
    <ligand>
        <name>substrate</name>
    </ligand>
</feature>
<dbReference type="GO" id="GO:0008701">
    <property type="term" value="F:4-hydroxy-2-oxovalerate aldolase activity"/>
    <property type="evidence" value="ECO:0007669"/>
    <property type="project" value="UniProtKB-UniRule"/>
</dbReference>
<dbReference type="PANTHER" id="PTHR10277:SF9">
    <property type="entry name" value="2-ISOPROPYLMALATE SYNTHASE 1, CHLOROPLASTIC-RELATED"/>
    <property type="match status" value="1"/>
</dbReference>
<dbReference type="GO" id="GO:0003852">
    <property type="term" value="F:2-isopropylmalate synthase activity"/>
    <property type="evidence" value="ECO:0007669"/>
    <property type="project" value="TreeGrafter"/>
</dbReference>
<dbReference type="InterPro" id="IPR013785">
    <property type="entry name" value="Aldolase_TIM"/>
</dbReference>
<feature type="active site" description="Proton acceptor" evidence="7">
    <location>
        <position position="21"/>
    </location>
</feature>
<feature type="binding site" evidence="7">
    <location>
        <position position="18"/>
    </location>
    <ligand>
        <name>Mn(2+)</name>
        <dbReference type="ChEBI" id="CHEBI:29035"/>
    </ligand>
</feature>
<dbReference type="EMBL" id="JAAXKZ010000051">
    <property type="protein sequence ID" value="NMH92895.1"/>
    <property type="molecule type" value="Genomic_DNA"/>
</dbReference>
<dbReference type="InterPro" id="IPR017629">
    <property type="entry name" value="4OH_2_O-val_aldolase"/>
</dbReference>
<dbReference type="Gene3D" id="1.10.8.60">
    <property type="match status" value="1"/>
</dbReference>
<dbReference type="GO" id="GO:0030145">
    <property type="term" value="F:manganese ion binding"/>
    <property type="evidence" value="ECO:0007669"/>
    <property type="project" value="UniProtKB-UniRule"/>
</dbReference>
<dbReference type="Proteomes" id="UP000586918">
    <property type="component" value="Unassembled WGS sequence"/>
</dbReference>
<protein>
    <recommendedName>
        <fullName evidence="7 8">4-hydroxy-2-oxovalerate aldolase</fullName>
        <shortName evidence="7">HOA</shortName>
        <ecNumber evidence="7 8">4.1.3.39</ecNumber>
    </recommendedName>
    <alternativeName>
        <fullName evidence="7">4-hydroxy-2-keto-pentanoic acid aldolase</fullName>
    </alternativeName>
    <alternativeName>
        <fullName evidence="7">4-hydroxy-2-oxopentanoate aldolase</fullName>
    </alternativeName>
</protein>
<dbReference type="EC" id="4.1.3.39" evidence="7 8"/>
<feature type="binding site" evidence="7">
    <location>
        <position position="289"/>
    </location>
    <ligand>
        <name>substrate</name>
    </ligand>
</feature>
<keyword evidence="11" id="KW-1185">Reference proteome</keyword>
<comment type="caution">
    <text evidence="10">The sequence shown here is derived from an EMBL/GenBank/DDBJ whole genome shotgun (WGS) entry which is preliminary data.</text>
</comment>
<evidence type="ECO:0000256" key="7">
    <source>
        <dbReference type="HAMAP-Rule" id="MF_01656"/>
    </source>
</evidence>
<dbReference type="InterPro" id="IPR050073">
    <property type="entry name" value="2-IPM_HCS-like"/>
</dbReference>
<comment type="similarity">
    <text evidence="1 7">Belongs to the 4-hydroxy-2-oxovalerate aldolase family.</text>
</comment>
<dbReference type="NCBIfam" id="TIGR03217">
    <property type="entry name" value="4OH_2_O_val_ald"/>
    <property type="match status" value="1"/>
</dbReference>
<keyword evidence="5 7" id="KW-0456">Lyase</keyword>
<dbReference type="InterPro" id="IPR012425">
    <property type="entry name" value="DmpG_comm"/>
</dbReference>
<dbReference type="SUPFAM" id="SSF51569">
    <property type="entry name" value="Aldolase"/>
    <property type="match status" value="1"/>
</dbReference>
<comment type="catalytic activity">
    <reaction evidence="7">
        <text>(S)-4-hydroxy-2-oxopentanoate = acetaldehyde + pyruvate</text>
        <dbReference type="Rhea" id="RHEA:22624"/>
        <dbReference type="ChEBI" id="CHEBI:15343"/>
        <dbReference type="ChEBI" id="CHEBI:15361"/>
        <dbReference type="ChEBI" id="CHEBI:73143"/>
        <dbReference type="EC" id="4.1.3.39"/>
    </reaction>
</comment>